<dbReference type="Proteomes" id="UP000076154">
    <property type="component" value="Unassembled WGS sequence"/>
</dbReference>
<proteinExistence type="predicted"/>
<evidence type="ECO:0000313" key="1">
    <source>
        <dbReference type="EMBL" id="RDB17296.1"/>
    </source>
</evidence>
<dbReference type="AlphaFoldDB" id="A0A369JEK9"/>
<reference evidence="1" key="1">
    <citation type="submission" date="2018-04" db="EMBL/GenBank/DDBJ databases">
        <title>Whole genome sequencing of Hypsizygus marmoreus.</title>
        <authorList>
            <person name="Choi I.-G."/>
            <person name="Min B."/>
            <person name="Kim J.-G."/>
            <person name="Kim S."/>
            <person name="Oh Y.-L."/>
            <person name="Kong W.-S."/>
            <person name="Park H."/>
            <person name="Jeong J."/>
            <person name="Song E.-S."/>
        </authorList>
    </citation>
    <scope>NUCLEOTIDE SEQUENCE [LARGE SCALE GENOMIC DNA]</scope>
    <source>
        <strain evidence="1">51987-8</strain>
    </source>
</reference>
<protein>
    <submittedName>
        <fullName evidence="1">Uncharacterized protein</fullName>
    </submittedName>
</protein>
<name>A0A369JEK9_HYPMA</name>
<organism evidence="1 2">
    <name type="scientific">Hypsizygus marmoreus</name>
    <name type="common">White beech mushroom</name>
    <name type="synonym">Agaricus marmoreus</name>
    <dbReference type="NCBI Taxonomy" id="39966"/>
    <lineage>
        <taxon>Eukaryota</taxon>
        <taxon>Fungi</taxon>
        <taxon>Dikarya</taxon>
        <taxon>Basidiomycota</taxon>
        <taxon>Agaricomycotina</taxon>
        <taxon>Agaricomycetes</taxon>
        <taxon>Agaricomycetidae</taxon>
        <taxon>Agaricales</taxon>
        <taxon>Tricholomatineae</taxon>
        <taxon>Lyophyllaceae</taxon>
        <taxon>Hypsizygus</taxon>
    </lineage>
</organism>
<gene>
    <name evidence="1" type="ORF">Hypma_001938</name>
</gene>
<dbReference type="InParanoid" id="A0A369JEK9"/>
<accession>A0A369JEK9</accession>
<comment type="caution">
    <text evidence="1">The sequence shown here is derived from an EMBL/GenBank/DDBJ whole genome shotgun (WGS) entry which is preliminary data.</text>
</comment>
<sequence>MQRQDGVYKVSSQPLGRFFCSTLDVAVVACALLSSALNNLNFRSSVVQSTLDTVRIVRGFRHSTCECEQPRRHQIPITWWVRELLAVEAIQEKYML</sequence>
<keyword evidence="2" id="KW-1185">Reference proteome</keyword>
<evidence type="ECO:0000313" key="2">
    <source>
        <dbReference type="Proteomes" id="UP000076154"/>
    </source>
</evidence>
<dbReference type="EMBL" id="LUEZ02000113">
    <property type="protein sequence ID" value="RDB17296.1"/>
    <property type="molecule type" value="Genomic_DNA"/>
</dbReference>